<feature type="signal peptide" evidence="1">
    <location>
        <begin position="1"/>
        <end position="21"/>
    </location>
</feature>
<comment type="caution">
    <text evidence="2">The sequence shown here is derived from an EMBL/GenBank/DDBJ whole genome shotgun (WGS) entry which is preliminary data.</text>
</comment>
<gene>
    <name evidence="2" type="primary">ACY3</name>
    <name evidence="2" type="ORF">SPIL2461_LOCUS18496</name>
</gene>
<proteinExistence type="predicted"/>
<dbReference type="InterPro" id="IPR036908">
    <property type="entry name" value="RlpA-like_sf"/>
</dbReference>
<dbReference type="OrthoDB" id="413715at2759"/>
<dbReference type="Proteomes" id="UP000649617">
    <property type="component" value="Unassembled WGS sequence"/>
</dbReference>
<dbReference type="EMBL" id="CAJNIZ010043860">
    <property type="protein sequence ID" value="CAE7670875.1"/>
    <property type="molecule type" value="Genomic_DNA"/>
</dbReference>
<feature type="chain" id="PRO_5032757929" evidence="1">
    <location>
        <begin position="22"/>
        <end position="241"/>
    </location>
</feature>
<organism evidence="2 3">
    <name type="scientific">Symbiodinium pilosum</name>
    <name type="common">Dinoflagellate</name>
    <dbReference type="NCBI Taxonomy" id="2952"/>
    <lineage>
        <taxon>Eukaryota</taxon>
        <taxon>Sar</taxon>
        <taxon>Alveolata</taxon>
        <taxon>Dinophyceae</taxon>
        <taxon>Suessiales</taxon>
        <taxon>Symbiodiniaceae</taxon>
        <taxon>Symbiodinium</taxon>
    </lineage>
</organism>
<name>A0A812W8J3_SYMPI</name>
<keyword evidence="1" id="KW-0732">Signal</keyword>
<dbReference type="Gene3D" id="2.40.40.10">
    <property type="entry name" value="RlpA-like domain"/>
    <property type="match status" value="1"/>
</dbReference>
<accession>A0A812W8J3</accession>
<dbReference type="AlphaFoldDB" id="A0A812W8J3"/>
<keyword evidence="3" id="KW-1185">Reference proteome</keyword>
<evidence type="ECO:0000256" key="1">
    <source>
        <dbReference type="SAM" id="SignalP"/>
    </source>
</evidence>
<dbReference type="SUPFAM" id="SSF50685">
    <property type="entry name" value="Barwin-like endoglucanases"/>
    <property type="match status" value="1"/>
</dbReference>
<protein>
    <submittedName>
        <fullName evidence="2">ACY3 protein</fullName>
    </submittedName>
</protein>
<reference evidence="2" key="1">
    <citation type="submission" date="2021-02" db="EMBL/GenBank/DDBJ databases">
        <authorList>
            <person name="Dougan E. K."/>
            <person name="Rhodes N."/>
            <person name="Thang M."/>
            <person name="Chan C."/>
        </authorList>
    </citation>
    <scope>NUCLEOTIDE SEQUENCE</scope>
</reference>
<sequence>MHVMVKMLTTLLAVLLAGAEARLGDTPEPPRNASWPSPEDLLPGGAARRKEYWSNATLRFNVNPSLSKLHDVTRRLGYDHLATTTRYADTCCASCGSVDTARLVAGTDFYAVASAEVMQAQGVGDGHYCTRDASGPTGMGCLSCARGKFLWYHPFNYPLGAWKGSSLFRREIKIVVADTCPYAGNEAWCPGRQGPSTNTFGVKHHFDFASPPGKHDNYYFAWKKMECPNYIKRRYARLSRC</sequence>
<evidence type="ECO:0000313" key="2">
    <source>
        <dbReference type="EMBL" id="CAE7670875.1"/>
    </source>
</evidence>
<evidence type="ECO:0000313" key="3">
    <source>
        <dbReference type="Proteomes" id="UP000649617"/>
    </source>
</evidence>